<dbReference type="InterPro" id="IPR036779">
    <property type="entry name" value="LysM_dom_sf"/>
</dbReference>
<evidence type="ECO:0000256" key="8">
    <source>
        <dbReference type="ARBA" id="ARBA00023316"/>
    </source>
</evidence>
<dbReference type="EC" id="3.5.1.28" evidence="4"/>
<evidence type="ECO:0000313" key="11">
    <source>
        <dbReference type="EMBL" id="TCT00739.1"/>
    </source>
</evidence>
<dbReference type="PROSITE" id="PS51782">
    <property type="entry name" value="LYSM"/>
    <property type="match status" value="1"/>
</dbReference>
<dbReference type="InterPro" id="IPR018392">
    <property type="entry name" value="LysM"/>
</dbReference>
<dbReference type="SMART" id="SM00646">
    <property type="entry name" value="Ami_3"/>
    <property type="match status" value="1"/>
</dbReference>
<dbReference type="Gene3D" id="3.40.630.40">
    <property type="entry name" value="Zn-dependent exopeptidases"/>
    <property type="match status" value="1"/>
</dbReference>
<dbReference type="SMART" id="SM00257">
    <property type="entry name" value="LysM"/>
    <property type="match status" value="1"/>
</dbReference>
<keyword evidence="6" id="KW-0574">Periplasm</keyword>
<name>A0A4R3LML5_9GAMM</name>
<dbReference type="SUPFAM" id="SSF54106">
    <property type="entry name" value="LysM domain"/>
    <property type="match status" value="1"/>
</dbReference>
<comment type="subcellular location">
    <subcellularLocation>
        <location evidence="2">Periplasm</location>
    </subcellularLocation>
</comment>
<dbReference type="PANTHER" id="PTHR30404:SF0">
    <property type="entry name" value="N-ACETYLMURAMOYL-L-ALANINE AMIDASE AMIC"/>
    <property type="match status" value="1"/>
</dbReference>
<dbReference type="GO" id="GO:0030288">
    <property type="term" value="C:outer membrane-bounded periplasmic space"/>
    <property type="evidence" value="ECO:0007669"/>
    <property type="project" value="TreeGrafter"/>
</dbReference>
<dbReference type="EMBL" id="SMAF01000002">
    <property type="protein sequence ID" value="TCT00739.1"/>
    <property type="molecule type" value="Genomic_DNA"/>
</dbReference>
<dbReference type="InterPro" id="IPR021731">
    <property type="entry name" value="AMIN_dom"/>
</dbReference>
<evidence type="ECO:0000259" key="10">
    <source>
        <dbReference type="PROSITE" id="PS51782"/>
    </source>
</evidence>
<dbReference type="Proteomes" id="UP000294599">
    <property type="component" value="Unassembled WGS sequence"/>
</dbReference>
<gene>
    <name evidence="11" type="ORF">EDC25_102104</name>
</gene>
<evidence type="ECO:0000313" key="12">
    <source>
        <dbReference type="Proteomes" id="UP000294599"/>
    </source>
</evidence>
<reference evidence="11 12" key="1">
    <citation type="submission" date="2019-03" db="EMBL/GenBank/DDBJ databases">
        <title>Genomic Encyclopedia of Type Strains, Phase IV (KMG-IV): sequencing the most valuable type-strain genomes for metagenomic binning, comparative biology and taxonomic classification.</title>
        <authorList>
            <person name="Goeker M."/>
        </authorList>
    </citation>
    <scope>NUCLEOTIDE SEQUENCE [LARGE SCALE GENOMIC DNA]</scope>
    <source>
        <strain evidence="11 12">DSM 21944</strain>
    </source>
</reference>
<keyword evidence="12" id="KW-1185">Reference proteome</keyword>
<comment type="catalytic activity">
    <reaction evidence="1">
        <text>Hydrolyzes the link between N-acetylmuramoyl residues and L-amino acid residues in certain cell-wall glycopeptides.</text>
        <dbReference type="EC" id="3.5.1.28"/>
    </reaction>
</comment>
<dbReference type="Gene3D" id="2.60.40.3500">
    <property type="match status" value="1"/>
</dbReference>
<dbReference type="Gene3D" id="3.10.350.10">
    <property type="entry name" value="LysM domain"/>
    <property type="match status" value="1"/>
</dbReference>
<protein>
    <recommendedName>
        <fullName evidence="9">N-acetylmuramoyl-L-alanine amidase AmiC</fullName>
        <ecNumber evidence="4">3.5.1.28</ecNumber>
    </recommendedName>
</protein>
<dbReference type="Pfam" id="PF11741">
    <property type="entry name" value="AMIN"/>
    <property type="match status" value="1"/>
</dbReference>
<dbReference type="GO" id="GO:0071555">
    <property type="term" value="P:cell wall organization"/>
    <property type="evidence" value="ECO:0007669"/>
    <property type="project" value="UniProtKB-KW"/>
</dbReference>
<evidence type="ECO:0000256" key="3">
    <source>
        <dbReference type="ARBA" id="ARBA00010860"/>
    </source>
</evidence>
<dbReference type="SUPFAM" id="SSF53187">
    <property type="entry name" value="Zn-dependent exopeptidases"/>
    <property type="match status" value="1"/>
</dbReference>
<dbReference type="Pfam" id="PF01520">
    <property type="entry name" value="Amidase_3"/>
    <property type="match status" value="1"/>
</dbReference>
<accession>A0A4R3LML5</accession>
<feature type="domain" description="LysM" evidence="10">
    <location>
        <begin position="390"/>
        <end position="433"/>
    </location>
</feature>
<dbReference type="InterPro" id="IPR002508">
    <property type="entry name" value="MurNAc-LAA_cat"/>
</dbReference>
<dbReference type="InterPro" id="IPR050695">
    <property type="entry name" value="N-acetylmuramoyl_amidase_3"/>
</dbReference>
<keyword evidence="7" id="KW-0378">Hydrolase</keyword>
<evidence type="ECO:0000256" key="4">
    <source>
        <dbReference type="ARBA" id="ARBA00011901"/>
    </source>
</evidence>
<dbReference type="RefSeq" id="WP_165910861.1">
    <property type="nucleotide sequence ID" value="NZ_JBHLWF010000013.1"/>
</dbReference>
<evidence type="ECO:0000256" key="5">
    <source>
        <dbReference type="ARBA" id="ARBA00022729"/>
    </source>
</evidence>
<dbReference type="CDD" id="cd02696">
    <property type="entry name" value="MurNAc-LAA"/>
    <property type="match status" value="1"/>
</dbReference>
<keyword evidence="8" id="KW-0961">Cell wall biogenesis/degradation</keyword>
<comment type="similarity">
    <text evidence="3">Belongs to the N-acetylmuramoyl-L-alanine amidase 3 family.</text>
</comment>
<dbReference type="CDD" id="cd00118">
    <property type="entry name" value="LysM"/>
    <property type="match status" value="1"/>
</dbReference>
<organism evidence="11 12">
    <name type="scientific">Pseudofulvimonas gallinarii</name>
    <dbReference type="NCBI Taxonomy" id="634155"/>
    <lineage>
        <taxon>Bacteria</taxon>
        <taxon>Pseudomonadati</taxon>
        <taxon>Pseudomonadota</taxon>
        <taxon>Gammaproteobacteria</taxon>
        <taxon>Lysobacterales</taxon>
        <taxon>Rhodanobacteraceae</taxon>
        <taxon>Pseudofulvimonas</taxon>
    </lineage>
</organism>
<proteinExistence type="inferred from homology"/>
<comment type="caution">
    <text evidence="11">The sequence shown here is derived from an EMBL/GenBank/DDBJ whole genome shotgun (WGS) entry which is preliminary data.</text>
</comment>
<evidence type="ECO:0000256" key="9">
    <source>
        <dbReference type="ARBA" id="ARBA00074581"/>
    </source>
</evidence>
<evidence type="ECO:0000256" key="1">
    <source>
        <dbReference type="ARBA" id="ARBA00001561"/>
    </source>
</evidence>
<evidence type="ECO:0000256" key="2">
    <source>
        <dbReference type="ARBA" id="ARBA00004418"/>
    </source>
</evidence>
<dbReference type="AlphaFoldDB" id="A0A4R3LML5"/>
<dbReference type="Pfam" id="PF01476">
    <property type="entry name" value="LysM"/>
    <property type="match status" value="1"/>
</dbReference>
<keyword evidence="5" id="KW-0732">Signal</keyword>
<evidence type="ECO:0000256" key="7">
    <source>
        <dbReference type="ARBA" id="ARBA00022801"/>
    </source>
</evidence>
<dbReference type="GO" id="GO:0009253">
    <property type="term" value="P:peptidoglycan catabolic process"/>
    <property type="evidence" value="ECO:0007669"/>
    <property type="project" value="InterPro"/>
</dbReference>
<dbReference type="GO" id="GO:0008745">
    <property type="term" value="F:N-acetylmuramoyl-L-alanine amidase activity"/>
    <property type="evidence" value="ECO:0007669"/>
    <property type="project" value="UniProtKB-EC"/>
</dbReference>
<sequence>MGLLRRLSWLLSIGFLPTALLHAAEIQRLQTQQQDGLTRTIVHLDGAPEYKVFTLANPDRVVIDIRNGRLAGGFNSSPAGLVENVRHGRQGSDLRIVLDLAATAQARSFVLSPSQRDGHRLVVELEQQGTASEPGPVLTVANAAPSGERDIIIAIDAGHGGKDPGAIGPTGAREKDITLQVARELKAVIDAERGLSAILIRDSDVYLPHAERYQKARREEADLFVSIHADAFTRPDARGSSVFVMSTRGASSEAARWLAERENAAELVGGVSLSDKDNMLATVLLDLSQGATLEASNAVAENVIRAMASVGNVHKNEVQRANFMVLRSPDVPSLLIETGFISNPVEERNLKDAQFRRRLALAIRDGIKDYFSVAPPHGTWYAANVKPVERHHTVSRGETLAVIARRHGVSVQSIRSANGLASDRILVGAVLRIPVSS</sequence>
<dbReference type="PANTHER" id="PTHR30404">
    <property type="entry name" value="N-ACETYLMURAMOYL-L-ALANINE AMIDASE"/>
    <property type="match status" value="1"/>
</dbReference>
<dbReference type="FunFam" id="3.40.630.40:FF:000001">
    <property type="entry name" value="N-acetylmuramoyl-L-alanine amidase"/>
    <property type="match status" value="1"/>
</dbReference>
<evidence type="ECO:0000256" key="6">
    <source>
        <dbReference type="ARBA" id="ARBA00022764"/>
    </source>
</evidence>